<dbReference type="KEGG" id="cle:Clole_1666"/>
<protein>
    <submittedName>
        <fullName evidence="2">Uncharacterized protein</fullName>
    </submittedName>
</protein>
<evidence type="ECO:0000313" key="3">
    <source>
        <dbReference type="Proteomes" id="UP000008467"/>
    </source>
</evidence>
<dbReference type="HOGENOM" id="CLU_3005746_0_0_9"/>
<keyword evidence="3" id="KW-1185">Reference proteome</keyword>
<dbReference type="AlphaFoldDB" id="F2JLJ9"/>
<evidence type="ECO:0000313" key="2">
    <source>
        <dbReference type="EMBL" id="ADZ83390.1"/>
    </source>
</evidence>
<sequence>MNYGKLQLSFILLLIMTILQFLVAVLVLHHMLITILSIIAAILCIIGLIFIQHKMH</sequence>
<evidence type="ECO:0000256" key="1">
    <source>
        <dbReference type="SAM" id="Phobius"/>
    </source>
</evidence>
<keyword evidence="1" id="KW-0472">Membrane</keyword>
<name>F2JLJ9_CELLD</name>
<reference evidence="2 3" key="1">
    <citation type="journal article" date="2011" name="J. Bacteriol.">
        <title>Complete genome sequence of the cellulose-degrading bacterium Cellulosilyticum lentocellum.</title>
        <authorList>
            <consortium name="US DOE Joint Genome Institute"/>
            <person name="Miller D.A."/>
            <person name="Suen G."/>
            <person name="Bruce D."/>
            <person name="Copeland A."/>
            <person name="Cheng J.F."/>
            <person name="Detter C."/>
            <person name="Goodwin L.A."/>
            <person name="Han C.S."/>
            <person name="Hauser L.J."/>
            <person name="Land M.L."/>
            <person name="Lapidus A."/>
            <person name="Lucas S."/>
            <person name="Meincke L."/>
            <person name="Pitluck S."/>
            <person name="Tapia R."/>
            <person name="Teshima H."/>
            <person name="Woyke T."/>
            <person name="Fox B.G."/>
            <person name="Angert E.R."/>
            <person name="Currie C.R."/>
        </authorList>
    </citation>
    <scope>NUCLEOTIDE SEQUENCE [LARGE SCALE GENOMIC DNA]</scope>
    <source>
        <strain evidence="3">ATCC 49066 / DSM 5427 / NCIMB 11756 / RHM5</strain>
    </source>
</reference>
<feature type="transmembrane region" description="Helical" evidence="1">
    <location>
        <begin position="7"/>
        <end position="26"/>
    </location>
</feature>
<dbReference type="Proteomes" id="UP000008467">
    <property type="component" value="Chromosome"/>
</dbReference>
<dbReference type="STRING" id="642492.Clole_1666"/>
<keyword evidence="1" id="KW-1133">Transmembrane helix</keyword>
<keyword evidence="1" id="KW-0812">Transmembrane</keyword>
<gene>
    <name evidence="2" type="ordered locus">Clole_1666</name>
</gene>
<dbReference type="EMBL" id="CP002582">
    <property type="protein sequence ID" value="ADZ83390.1"/>
    <property type="molecule type" value="Genomic_DNA"/>
</dbReference>
<feature type="transmembrane region" description="Helical" evidence="1">
    <location>
        <begin position="32"/>
        <end position="51"/>
    </location>
</feature>
<dbReference type="RefSeq" id="WP_013656687.1">
    <property type="nucleotide sequence ID" value="NC_015275.1"/>
</dbReference>
<accession>F2JLJ9</accession>
<organism evidence="2 3">
    <name type="scientific">Cellulosilyticum lentocellum (strain ATCC 49066 / DSM 5427 / NCIMB 11756 / RHM5)</name>
    <name type="common">Clostridium lentocellum</name>
    <dbReference type="NCBI Taxonomy" id="642492"/>
    <lineage>
        <taxon>Bacteria</taxon>
        <taxon>Bacillati</taxon>
        <taxon>Bacillota</taxon>
        <taxon>Clostridia</taxon>
        <taxon>Lachnospirales</taxon>
        <taxon>Cellulosilyticaceae</taxon>
        <taxon>Cellulosilyticum</taxon>
    </lineage>
</organism>
<proteinExistence type="predicted"/>